<protein>
    <submittedName>
        <fullName evidence="1">Uncharacterized protein</fullName>
    </submittedName>
</protein>
<feature type="non-terminal residue" evidence="1">
    <location>
        <position position="1"/>
    </location>
</feature>
<keyword evidence="2" id="KW-1185">Reference proteome</keyword>
<gene>
    <name evidence="1" type="ORF">KFL_015000010</name>
</gene>
<accession>A0A1Y1IUV6</accession>
<dbReference type="EMBL" id="DF238449">
    <property type="protein sequence ID" value="GAQ93399.1"/>
    <property type="molecule type" value="Genomic_DNA"/>
</dbReference>
<sequence>FVGLPNCFYGPARVVSLLGQGEKSYELKIDDIPRVETWRKGRGLIEFLREPGDVSFFFPEEGAGPDHASYLSIADELWLGILQAKCRKKVPNKAHALGTLNIRTMYKGEKNPGEKRSQLTTLLKQRGVKGILRILLAYPAQVNAASYAQSTLRRSERLQALEGNEFEVVQLCISRSNAEHYLTDDERHHLDCLKDIS</sequence>
<name>A0A1Y1IUV6_KLENI</name>
<evidence type="ECO:0000313" key="2">
    <source>
        <dbReference type="Proteomes" id="UP000054558"/>
    </source>
</evidence>
<evidence type="ECO:0000313" key="1">
    <source>
        <dbReference type="EMBL" id="GAQ93399.1"/>
    </source>
</evidence>
<organism evidence="1 2">
    <name type="scientific">Klebsormidium nitens</name>
    <name type="common">Green alga</name>
    <name type="synonym">Ulothrix nitens</name>
    <dbReference type="NCBI Taxonomy" id="105231"/>
    <lineage>
        <taxon>Eukaryota</taxon>
        <taxon>Viridiplantae</taxon>
        <taxon>Streptophyta</taxon>
        <taxon>Klebsormidiophyceae</taxon>
        <taxon>Klebsormidiales</taxon>
        <taxon>Klebsormidiaceae</taxon>
        <taxon>Klebsormidium</taxon>
    </lineage>
</organism>
<reference evidence="1 2" key="1">
    <citation type="journal article" date="2014" name="Nat. Commun.">
        <title>Klebsormidium flaccidum genome reveals primary factors for plant terrestrial adaptation.</title>
        <authorList>
            <person name="Hori K."/>
            <person name="Maruyama F."/>
            <person name="Fujisawa T."/>
            <person name="Togashi T."/>
            <person name="Yamamoto N."/>
            <person name="Seo M."/>
            <person name="Sato S."/>
            <person name="Yamada T."/>
            <person name="Mori H."/>
            <person name="Tajima N."/>
            <person name="Moriyama T."/>
            <person name="Ikeuchi M."/>
            <person name="Watanabe M."/>
            <person name="Wada H."/>
            <person name="Kobayashi K."/>
            <person name="Saito M."/>
            <person name="Masuda T."/>
            <person name="Sasaki-Sekimoto Y."/>
            <person name="Mashiguchi K."/>
            <person name="Awai K."/>
            <person name="Shimojima M."/>
            <person name="Masuda S."/>
            <person name="Iwai M."/>
            <person name="Nobusawa T."/>
            <person name="Narise T."/>
            <person name="Kondo S."/>
            <person name="Saito H."/>
            <person name="Sato R."/>
            <person name="Murakawa M."/>
            <person name="Ihara Y."/>
            <person name="Oshima-Yamada Y."/>
            <person name="Ohtaka K."/>
            <person name="Satoh M."/>
            <person name="Sonobe K."/>
            <person name="Ishii M."/>
            <person name="Ohtani R."/>
            <person name="Kanamori-Sato M."/>
            <person name="Honoki R."/>
            <person name="Miyazaki D."/>
            <person name="Mochizuki H."/>
            <person name="Umetsu J."/>
            <person name="Higashi K."/>
            <person name="Shibata D."/>
            <person name="Kamiya Y."/>
            <person name="Sato N."/>
            <person name="Nakamura Y."/>
            <person name="Tabata S."/>
            <person name="Ida S."/>
            <person name="Kurokawa K."/>
            <person name="Ohta H."/>
        </authorList>
    </citation>
    <scope>NUCLEOTIDE SEQUENCE [LARGE SCALE GENOMIC DNA]</scope>
    <source>
        <strain evidence="1 2">NIES-2285</strain>
    </source>
</reference>
<dbReference type="OMA" id="IPRVETW"/>
<dbReference type="AlphaFoldDB" id="A0A1Y1IUV6"/>
<proteinExistence type="predicted"/>
<dbReference type="OrthoDB" id="2359245at2759"/>
<dbReference type="Proteomes" id="UP000054558">
    <property type="component" value="Unassembled WGS sequence"/>
</dbReference>